<dbReference type="AlphaFoldDB" id="A0LCP9"/>
<reference evidence="2 3" key="2">
    <citation type="journal article" date="2012" name="Int. J. Syst. Evol. Microbiol.">
        <title>Magnetococcus marinus gen. nov., sp. nov., a marine, magnetotactic bacterium that represents a novel lineage (Magnetococcaceae fam. nov.; Magnetococcales ord. nov.) at the base of the Alphaproteobacteria.</title>
        <authorList>
            <person name="Bazylinski D.A."/>
            <person name="Williams T.J."/>
            <person name="Lefevre C.T."/>
            <person name="Berg R.J."/>
            <person name="Zhang C.L."/>
            <person name="Bowser S.S."/>
            <person name="Dean A.J."/>
            <person name="Beveridge T.J."/>
        </authorList>
    </citation>
    <scope>NUCLEOTIDE SEQUENCE [LARGE SCALE GENOMIC DNA]</scope>
    <source>
        <strain evidence="3">ATCC BAA-1437 / JCM 17883 / MC-1</strain>
    </source>
</reference>
<feature type="signal peptide" evidence="1">
    <location>
        <begin position="1"/>
        <end position="26"/>
    </location>
</feature>
<dbReference type="OrthoDB" id="8481340at2"/>
<evidence type="ECO:0008006" key="4">
    <source>
        <dbReference type="Google" id="ProtNLM"/>
    </source>
</evidence>
<dbReference type="RefSeq" id="WP_011714804.1">
    <property type="nucleotide sequence ID" value="NC_008576.1"/>
</dbReference>
<name>A0LCP9_MAGMM</name>
<keyword evidence="3" id="KW-1185">Reference proteome</keyword>
<accession>A0LCP9</accession>
<organism evidence="2 3">
    <name type="scientific">Magnetococcus marinus (strain ATCC BAA-1437 / JCM 17883 / MC-1)</name>
    <dbReference type="NCBI Taxonomy" id="156889"/>
    <lineage>
        <taxon>Bacteria</taxon>
        <taxon>Pseudomonadati</taxon>
        <taxon>Pseudomonadota</taxon>
        <taxon>Magnetococcia</taxon>
        <taxon>Magnetococcales</taxon>
        <taxon>Magnetococcaceae</taxon>
        <taxon>Magnetococcus</taxon>
    </lineage>
</organism>
<sequence precursor="true">MPFLRCLRRAMWLALLGLAPLSSLYAQQPPYLPAFPFQAQVLRTQPGHQEVDQGRMLYGKLGLRTEAVSEGEPVVLIIRTDKQKSWLLFPKTKRYLEQPAMPDLRPPLPYEKNSLCQQTQQFRCTAQRDELVSGRVTKRWKVEHNRNNQIENYAVFWIDEALKLPIRERYADGTTVTMQQIILQEPTADLFEIPGDFEKYEPPPK</sequence>
<dbReference type="STRING" id="156889.Mmc1_3252"/>
<dbReference type="Gene3D" id="2.50.20.10">
    <property type="entry name" value="Lipoprotein localisation LolA/LolB/LppX"/>
    <property type="match status" value="1"/>
</dbReference>
<dbReference type="Proteomes" id="UP000002586">
    <property type="component" value="Chromosome"/>
</dbReference>
<gene>
    <name evidence="2" type="ordered locus">Mmc1_3252</name>
</gene>
<evidence type="ECO:0000313" key="3">
    <source>
        <dbReference type="Proteomes" id="UP000002586"/>
    </source>
</evidence>
<evidence type="ECO:0000313" key="2">
    <source>
        <dbReference type="EMBL" id="ABK45742.1"/>
    </source>
</evidence>
<proteinExistence type="predicted"/>
<protein>
    <recommendedName>
        <fullName evidence="4">DUF4412 domain-containing protein</fullName>
    </recommendedName>
</protein>
<feature type="chain" id="PRO_5002626452" description="DUF4412 domain-containing protein" evidence="1">
    <location>
        <begin position="27"/>
        <end position="205"/>
    </location>
</feature>
<evidence type="ECO:0000256" key="1">
    <source>
        <dbReference type="SAM" id="SignalP"/>
    </source>
</evidence>
<reference evidence="3" key="1">
    <citation type="journal article" date="2009" name="Appl. Environ. Microbiol.">
        <title>Complete genome sequence of the chemolithoautotrophic marine magnetotactic coccus strain MC-1.</title>
        <authorList>
            <person name="Schubbe S."/>
            <person name="Williams T.J."/>
            <person name="Xie G."/>
            <person name="Kiss H.E."/>
            <person name="Brettin T.S."/>
            <person name="Martinez D."/>
            <person name="Ross C.A."/>
            <person name="Schuler D."/>
            <person name="Cox B.L."/>
            <person name="Nealson K.H."/>
            <person name="Bazylinski D.A."/>
        </authorList>
    </citation>
    <scope>NUCLEOTIDE SEQUENCE [LARGE SCALE GENOMIC DNA]</scope>
    <source>
        <strain evidence="3">ATCC BAA-1437 / JCM 17883 / MC-1</strain>
    </source>
</reference>
<dbReference type="KEGG" id="mgm:Mmc1_3252"/>
<dbReference type="EMBL" id="CP000471">
    <property type="protein sequence ID" value="ABK45742.1"/>
    <property type="molecule type" value="Genomic_DNA"/>
</dbReference>
<dbReference type="HOGENOM" id="CLU_1336162_0_0_5"/>
<keyword evidence="1" id="KW-0732">Signal</keyword>